<accession>A0A840NR50</accession>
<sequence>MIAALVVAALLIAPALLLPLRGGTGEHAHAGPGTVTVDRLRTAPPPPTAAAAIDVVPDEEIAWPVDEPEHVGKHRLRTEEWACHRLATLLALRAHHERRPVVPSGPSPRADIRLHGAVI</sequence>
<name>A0A840NR50_9PSEU</name>
<evidence type="ECO:0000313" key="1">
    <source>
        <dbReference type="EMBL" id="MBB5072445.1"/>
    </source>
</evidence>
<evidence type="ECO:0000313" key="2">
    <source>
        <dbReference type="Proteomes" id="UP000580474"/>
    </source>
</evidence>
<dbReference type="RefSeq" id="WP_184483811.1">
    <property type="nucleotide sequence ID" value="NZ_JACHIV010000001.1"/>
</dbReference>
<organism evidence="1 2">
    <name type="scientific">Saccharopolyspora gloriosae</name>
    <dbReference type="NCBI Taxonomy" id="455344"/>
    <lineage>
        <taxon>Bacteria</taxon>
        <taxon>Bacillati</taxon>
        <taxon>Actinomycetota</taxon>
        <taxon>Actinomycetes</taxon>
        <taxon>Pseudonocardiales</taxon>
        <taxon>Pseudonocardiaceae</taxon>
        <taxon>Saccharopolyspora</taxon>
    </lineage>
</organism>
<gene>
    <name evidence="1" type="ORF">BJ969_005533</name>
</gene>
<reference evidence="1 2" key="1">
    <citation type="submission" date="2020-08" db="EMBL/GenBank/DDBJ databases">
        <title>Sequencing the genomes of 1000 actinobacteria strains.</title>
        <authorList>
            <person name="Klenk H.-P."/>
        </authorList>
    </citation>
    <scope>NUCLEOTIDE SEQUENCE [LARGE SCALE GENOMIC DNA]</scope>
    <source>
        <strain evidence="1 2">DSM 45582</strain>
    </source>
</reference>
<dbReference type="EMBL" id="JACHIV010000001">
    <property type="protein sequence ID" value="MBB5072445.1"/>
    <property type="molecule type" value="Genomic_DNA"/>
</dbReference>
<protein>
    <submittedName>
        <fullName evidence="1">Uncharacterized protein</fullName>
    </submittedName>
</protein>
<dbReference type="AlphaFoldDB" id="A0A840NR50"/>
<keyword evidence="2" id="KW-1185">Reference proteome</keyword>
<proteinExistence type="predicted"/>
<comment type="caution">
    <text evidence="1">The sequence shown here is derived from an EMBL/GenBank/DDBJ whole genome shotgun (WGS) entry which is preliminary data.</text>
</comment>
<dbReference type="Proteomes" id="UP000580474">
    <property type="component" value="Unassembled WGS sequence"/>
</dbReference>